<feature type="signal peptide" evidence="2">
    <location>
        <begin position="1"/>
        <end position="27"/>
    </location>
</feature>
<name>A0ABZ0ZLS2_9ACTN</name>
<dbReference type="EMBL" id="CP141059">
    <property type="protein sequence ID" value="WQQ25254.1"/>
    <property type="molecule type" value="Genomic_DNA"/>
</dbReference>
<sequence>MRLPRALVALSVTLILGLTLGGPTAVADPPAPPGTKASVIGQDHRSDQAEATLARVRTLVEGLGVSSRGGADDNRGLTLALRDLALQMDALSPSDERVAERYLLRPGQGSDPFIPVALPFVTCSADICVHWRESGDHAPNGSDGDGSTVPTYVNRVLNTIQRVNNDYVAAGYRRPKSDGTAGGGTGKVDIYIGDLGANGGLYGFCSTDRPRVLDAPDDYSKAAFCALDNDYRPGQFPTNTPLENMQVTAAHEYFHAVQFGYDFYEDGWILESTATWAEDELFDDVNDNRNYLPTSPLRRPHVPLDTFGGNFHYGTWIWWRYLTEKFPAEVGKLPRLVLDVWKRLDGRPGAPDRYSTQGLAQALNGRGTTIKKELQLFYGVNRHPRTYYDEGAAYNPSPSSLNVAFSGAQQQSVVRKPRHLSSSTVKLVPNGLSQSDWRLRLHFNAPDTARGGAFVVIVYKKAGGLSTSLVRLDRNGGGSRTVPFSSQNIDHVDVLFVNTSTRFNCWEDTVLSCQGKPKDDGLRSELTARTFRS</sequence>
<organism evidence="3 4">
    <name type="scientific">Nocardioides bizhenqiangii</name>
    <dbReference type="NCBI Taxonomy" id="3095076"/>
    <lineage>
        <taxon>Bacteria</taxon>
        <taxon>Bacillati</taxon>
        <taxon>Actinomycetota</taxon>
        <taxon>Actinomycetes</taxon>
        <taxon>Propionibacteriales</taxon>
        <taxon>Nocardioidaceae</taxon>
        <taxon>Nocardioides</taxon>
    </lineage>
</organism>
<evidence type="ECO:0000256" key="1">
    <source>
        <dbReference type="SAM" id="MobiDB-lite"/>
    </source>
</evidence>
<feature type="chain" id="PRO_5046252332" evidence="2">
    <location>
        <begin position="28"/>
        <end position="533"/>
    </location>
</feature>
<evidence type="ECO:0000256" key="2">
    <source>
        <dbReference type="SAM" id="SignalP"/>
    </source>
</evidence>
<dbReference type="NCBIfam" id="NF045524">
    <property type="entry name" value="MXAN_6640_HExxH"/>
    <property type="match status" value="1"/>
</dbReference>
<protein>
    <submittedName>
        <fullName evidence="3">MXAN_6640 family putative metalloprotease</fullName>
    </submittedName>
</protein>
<keyword evidence="3" id="KW-0645">Protease</keyword>
<keyword evidence="2" id="KW-0732">Signal</keyword>
<keyword evidence="3" id="KW-0378">Hydrolase</keyword>
<gene>
    <name evidence="3" type="ORF">SHK19_14930</name>
</gene>
<dbReference type="RefSeq" id="WP_322936695.1">
    <property type="nucleotide sequence ID" value="NZ_CP141059.1"/>
</dbReference>
<reference evidence="4" key="1">
    <citation type="submission" date="2023-12" db="EMBL/GenBank/DDBJ databases">
        <title>Novel species in genus Nocardioides.</title>
        <authorList>
            <person name="Zhou H."/>
        </authorList>
    </citation>
    <scope>NUCLEOTIDE SEQUENCE [LARGE SCALE GENOMIC DNA]</scope>
    <source>
        <strain evidence="4">HM61</strain>
    </source>
</reference>
<feature type="region of interest" description="Disordered" evidence="1">
    <location>
        <begin position="23"/>
        <end position="45"/>
    </location>
</feature>
<evidence type="ECO:0000313" key="4">
    <source>
        <dbReference type="Proteomes" id="UP001327225"/>
    </source>
</evidence>
<keyword evidence="3" id="KW-0482">Metalloprotease</keyword>
<accession>A0ABZ0ZLS2</accession>
<dbReference type="GO" id="GO:0008237">
    <property type="term" value="F:metallopeptidase activity"/>
    <property type="evidence" value="ECO:0007669"/>
    <property type="project" value="UniProtKB-KW"/>
</dbReference>
<evidence type="ECO:0000313" key="3">
    <source>
        <dbReference type="EMBL" id="WQQ25254.1"/>
    </source>
</evidence>
<dbReference type="Proteomes" id="UP001327225">
    <property type="component" value="Chromosome"/>
</dbReference>
<proteinExistence type="predicted"/>
<keyword evidence="4" id="KW-1185">Reference proteome</keyword>